<protein>
    <recommendedName>
        <fullName evidence="5">Phosphoserine phosphatase</fullName>
        <ecNumber evidence="4">3.1.3.3</ecNumber>
    </recommendedName>
    <alternativeName>
        <fullName evidence="11">O-phosphoserine phosphohydrolase</fullName>
    </alternativeName>
</protein>
<comment type="pathway">
    <text evidence="2">Amino-acid biosynthesis; L-serine biosynthesis; L-serine from 3-phospho-D-glycerate: step 3/3.</text>
</comment>
<dbReference type="InterPro" id="IPR004469">
    <property type="entry name" value="PSP"/>
</dbReference>
<dbReference type="SFLD" id="SFLDF00029">
    <property type="entry name" value="phosphoserine_phosphatase"/>
    <property type="match status" value="1"/>
</dbReference>
<evidence type="ECO:0000256" key="4">
    <source>
        <dbReference type="ARBA" id="ARBA00012640"/>
    </source>
</evidence>
<dbReference type="RefSeq" id="WP_034328330.1">
    <property type="nucleotide sequence ID" value="NZ_CAJTQN010000001.1"/>
</dbReference>
<dbReference type="SFLD" id="SFLDG01137">
    <property type="entry name" value="C1.6.1:_Phosphoserine_Phosphat"/>
    <property type="match status" value="1"/>
</dbReference>
<dbReference type="NCBIfam" id="TIGR01488">
    <property type="entry name" value="HAD-SF-IB"/>
    <property type="match status" value="1"/>
</dbReference>
<dbReference type="OrthoDB" id="9792539at2"/>
<evidence type="ECO:0000256" key="3">
    <source>
        <dbReference type="ARBA" id="ARBA00009184"/>
    </source>
</evidence>
<dbReference type="PANTHER" id="PTHR43344:SF2">
    <property type="entry name" value="PHOSPHOSERINE PHOSPHATASE"/>
    <property type="match status" value="1"/>
</dbReference>
<evidence type="ECO:0000256" key="7">
    <source>
        <dbReference type="ARBA" id="ARBA00022723"/>
    </source>
</evidence>
<organism evidence="15 18">
    <name type="scientific">Helicobacter typhlonius</name>
    <dbReference type="NCBI Taxonomy" id="76936"/>
    <lineage>
        <taxon>Bacteria</taxon>
        <taxon>Pseudomonadati</taxon>
        <taxon>Campylobacterota</taxon>
        <taxon>Epsilonproteobacteria</taxon>
        <taxon>Campylobacterales</taxon>
        <taxon>Helicobacteraceae</taxon>
        <taxon>Helicobacter</taxon>
    </lineage>
</organism>
<evidence type="ECO:0000256" key="14">
    <source>
        <dbReference type="PIRSR" id="PIRSR604469-1"/>
    </source>
</evidence>
<dbReference type="UniPathway" id="UPA00135">
    <property type="reaction ID" value="UER00198"/>
</dbReference>
<dbReference type="GO" id="GO:0000287">
    <property type="term" value="F:magnesium ion binding"/>
    <property type="evidence" value="ECO:0007669"/>
    <property type="project" value="TreeGrafter"/>
</dbReference>
<reference evidence="16 17" key="1">
    <citation type="journal article" date="2014" name="Genome Announc.">
        <title>Draft genome sequences of eight enterohepatic helicobacter species isolated from both laboratory and wild rodents.</title>
        <authorList>
            <person name="Sheh A."/>
            <person name="Shen Z."/>
            <person name="Fox J.G."/>
        </authorList>
    </citation>
    <scope>NUCLEOTIDE SEQUENCE [LARGE SCALE GENOMIC DNA]</scope>
    <source>
        <strain evidence="16 17">MIT 98-6810</strain>
    </source>
</reference>
<dbReference type="EMBL" id="JRPF02000008">
    <property type="protein sequence ID" value="TLD78227.1"/>
    <property type="molecule type" value="Genomic_DNA"/>
</dbReference>
<evidence type="ECO:0000256" key="6">
    <source>
        <dbReference type="ARBA" id="ARBA00022605"/>
    </source>
</evidence>
<evidence type="ECO:0000256" key="13">
    <source>
        <dbReference type="ARBA" id="ARBA00048523"/>
    </source>
</evidence>
<keyword evidence="6" id="KW-0028">Amino-acid biosynthesis</keyword>
<proteinExistence type="inferred from homology"/>
<comment type="cofactor">
    <cofactor evidence="1">
        <name>Mg(2+)</name>
        <dbReference type="ChEBI" id="CHEBI:18420"/>
    </cofactor>
</comment>
<keyword evidence="7" id="KW-0479">Metal-binding</keyword>
<evidence type="ECO:0000256" key="9">
    <source>
        <dbReference type="ARBA" id="ARBA00022842"/>
    </source>
</evidence>
<feature type="active site" description="Proton donor" evidence="14">
    <location>
        <position position="9"/>
    </location>
</feature>
<comment type="catalytic activity">
    <reaction evidence="13">
        <text>O-phospho-D-serine + H2O = D-serine + phosphate</text>
        <dbReference type="Rhea" id="RHEA:24873"/>
        <dbReference type="ChEBI" id="CHEBI:15377"/>
        <dbReference type="ChEBI" id="CHEBI:35247"/>
        <dbReference type="ChEBI" id="CHEBI:43474"/>
        <dbReference type="ChEBI" id="CHEBI:58680"/>
        <dbReference type="EC" id="3.1.3.3"/>
    </reaction>
</comment>
<evidence type="ECO:0000313" key="17">
    <source>
        <dbReference type="Proteomes" id="UP000029925"/>
    </source>
</evidence>
<sequence length="215" mass="23669">MNLVVFDFDSTLMNGETIDILAHAHNVSDEVAQITHRAMNGELDFYESLKKRVSALKGLSYQKALDIAHSLPLNPGAKSCVASLKAQGHKVVCFSGGFHIATDYFAKILGLDATFANILHHKNNILTGEVGGEMMFADSKGEMLLRLQNLLHITRENTIVVGDGANDRSMFAHADVRIAFCAKEVLKKEANIIIDTQDLREVPKALQIPIQDIKE</sequence>
<dbReference type="NCBIfam" id="TIGR00338">
    <property type="entry name" value="serB"/>
    <property type="match status" value="1"/>
</dbReference>
<dbReference type="GO" id="GO:0006564">
    <property type="term" value="P:L-serine biosynthetic process"/>
    <property type="evidence" value="ECO:0007669"/>
    <property type="project" value="UniProtKB-KW"/>
</dbReference>
<gene>
    <name evidence="16" type="primary">serB</name>
    <name evidence="15" type="ORF">BN2458_PEG1829</name>
    <name evidence="16" type="ORF">LS75_007190</name>
</gene>
<dbReference type="AlphaFoldDB" id="A0A099UCY7"/>
<keyword evidence="9" id="KW-0460">Magnesium</keyword>
<keyword evidence="8 15" id="KW-0378">Hydrolase</keyword>
<name>A0A099UCY7_9HELI</name>
<feature type="active site" description="Nucleophile" evidence="14">
    <location>
        <position position="7"/>
    </location>
</feature>
<dbReference type="EC" id="3.1.3.3" evidence="4"/>
<comment type="catalytic activity">
    <reaction evidence="12">
        <text>O-phospho-L-serine + H2O = L-serine + phosphate</text>
        <dbReference type="Rhea" id="RHEA:21208"/>
        <dbReference type="ChEBI" id="CHEBI:15377"/>
        <dbReference type="ChEBI" id="CHEBI:33384"/>
        <dbReference type="ChEBI" id="CHEBI:43474"/>
        <dbReference type="ChEBI" id="CHEBI:57524"/>
        <dbReference type="EC" id="3.1.3.3"/>
    </reaction>
</comment>
<dbReference type="GO" id="GO:0005737">
    <property type="term" value="C:cytoplasm"/>
    <property type="evidence" value="ECO:0007669"/>
    <property type="project" value="TreeGrafter"/>
</dbReference>
<dbReference type="GeneID" id="78151963"/>
<dbReference type="InterPro" id="IPR050582">
    <property type="entry name" value="HAD-like_SerB"/>
</dbReference>
<dbReference type="CDD" id="cd07500">
    <property type="entry name" value="HAD_PSP"/>
    <property type="match status" value="1"/>
</dbReference>
<dbReference type="Gene3D" id="3.40.50.1000">
    <property type="entry name" value="HAD superfamily/HAD-like"/>
    <property type="match status" value="1"/>
</dbReference>
<dbReference type="Pfam" id="PF00702">
    <property type="entry name" value="Hydrolase"/>
    <property type="match status" value="1"/>
</dbReference>
<keyword evidence="17" id="KW-1185">Reference proteome</keyword>
<evidence type="ECO:0000256" key="1">
    <source>
        <dbReference type="ARBA" id="ARBA00001946"/>
    </source>
</evidence>
<evidence type="ECO:0000313" key="16">
    <source>
        <dbReference type="EMBL" id="TLD78227.1"/>
    </source>
</evidence>
<accession>A0A099UCY7</accession>
<reference evidence="15" key="2">
    <citation type="submission" date="2015-11" db="EMBL/GenBank/DDBJ databases">
        <authorList>
            <person name="Zhang Y."/>
            <person name="Guo Z."/>
        </authorList>
    </citation>
    <scope>NUCLEOTIDE SEQUENCE</scope>
    <source>
        <strain evidence="15">1</strain>
    </source>
</reference>
<dbReference type="STRING" id="76936.BN2458_PEG1829"/>
<dbReference type="Proteomes" id="UP000064525">
    <property type="component" value="Chromosome I"/>
</dbReference>
<evidence type="ECO:0000313" key="18">
    <source>
        <dbReference type="Proteomes" id="UP000064525"/>
    </source>
</evidence>
<dbReference type="Proteomes" id="UP000029925">
    <property type="component" value="Unassembled WGS sequence"/>
</dbReference>
<evidence type="ECO:0000256" key="5">
    <source>
        <dbReference type="ARBA" id="ARBA00015196"/>
    </source>
</evidence>
<dbReference type="EMBL" id="LN907858">
    <property type="protein sequence ID" value="CUU40712.1"/>
    <property type="molecule type" value="Genomic_DNA"/>
</dbReference>
<dbReference type="SUPFAM" id="SSF56784">
    <property type="entry name" value="HAD-like"/>
    <property type="match status" value="1"/>
</dbReference>
<evidence type="ECO:0000256" key="8">
    <source>
        <dbReference type="ARBA" id="ARBA00022801"/>
    </source>
</evidence>
<dbReference type="SFLD" id="SFLDS00003">
    <property type="entry name" value="Haloacid_Dehalogenase"/>
    <property type="match status" value="1"/>
</dbReference>
<dbReference type="PANTHER" id="PTHR43344">
    <property type="entry name" value="PHOSPHOSERINE PHOSPHATASE"/>
    <property type="match status" value="1"/>
</dbReference>
<evidence type="ECO:0000313" key="15">
    <source>
        <dbReference type="EMBL" id="CUU40712.1"/>
    </source>
</evidence>
<keyword evidence="10" id="KW-0718">Serine biosynthesis</keyword>
<evidence type="ECO:0000256" key="10">
    <source>
        <dbReference type="ARBA" id="ARBA00023299"/>
    </source>
</evidence>
<evidence type="ECO:0000256" key="11">
    <source>
        <dbReference type="ARBA" id="ARBA00031693"/>
    </source>
</evidence>
<dbReference type="GO" id="GO:0036424">
    <property type="term" value="F:L-phosphoserine phosphatase activity"/>
    <property type="evidence" value="ECO:0007669"/>
    <property type="project" value="InterPro"/>
</dbReference>
<evidence type="ECO:0000256" key="2">
    <source>
        <dbReference type="ARBA" id="ARBA00005135"/>
    </source>
</evidence>
<dbReference type="PATRIC" id="fig|76936.10.peg.1784"/>
<evidence type="ECO:0000256" key="12">
    <source>
        <dbReference type="ARBA" id="ARBA00048138"/>
    </source>
</evidence>
<dbReference type="InterPro" id="IPR036412">
    <property type="entry name" value="HAD-like_sf"/>
</dbReference>
<dbReference type="SFLD" id="SFLDG01136">
    <property type="entry name" value="C1.6:_Phosphoserine_Phosphatas"/>
    <property type="match status" value="1"/>
</dbReference>
<comment type="similarity">
    <text evidence="3">Belongs to the HAD-like hydrolase superfamily. SerB family.</text>
</comment>
<dbReference type="KEGG" id="hty:BN2458_PEG1829"/>
<reference evidence="18" key="3">
    <citation type="submission" date="2015-11" db="EMBL/GenBank/DDBJ databases">
        <authorList>
            <person name="Anvar S.Y."/>
        </authorList>
    </citation>
    <scope>NUCLEOTIDE SEQUENCE [LARGE SCALE GENOMIC DNA]</scope>
</reference>
<dbReference type="InterPro" id="IPR023214">
    <property type="entry name" value="HAD_sf"/>
</dbReference>